<reference evidence="2 3" key="1">
    <citation type="submission" date="2022-10" db="EMBL/GenBank/DDBJ databases">
        <title>Draft genome assembly of moderately radiation resistant bacterium Metabacillus halosaccharovorans.</title>
        <authorList>
            <person name="Pal S."/>
            <person name="Gopinathan A."/>
        </authorList>
    </citation>
    <scope>NUCLEOTIDE SEQUENCE [LARGE SCALE GENOMIC DNA]</scope>
    <source>
        <strain evidence="2 3">VITHBRA001</strain>
    </source>
</reference>
<keyword evidence="3" id="KW-1185">Reference proteome</keyword>
<proteinExistence type="predicted"/>
<accession>A0ABT3DF04</accession>
<dbReference type="RefSeq" id="WP_264141968.1">
    <property type="nucleotide sequence ID" value="NZ_JAOYEY010000028.1"/>
</dbReference>
<organism evidence="2 3">
    <name type="scientific">Metabacillus halosaccharovorans</name>
    <dbReference type="NCBI Taxonomy" id="930124"/>
    <lineage>
        <taxon>Bacteria</taxon>
        <taxon>Bacillati</taxon>
        <taxon>Bacillota</taxon>
        <taxon>Bacilli</taxon>
        <taxon>Bacillales</taxon>
        <taxon>Bacillaceae</taxon>
        <taxon>Metabacillus</taxon>
    </lineage>
</organism>
<dbReference type="EMBL" id="JAOYEY010000028">
    <property type="protein sequence ID" value="MCV9885111.1"/>
    <property type="molecule type" value="Genomic_DNA"/>
</dbReference>
<evidence type="ECO:0000256" key="1">
    <source>
        <dbReference type="SAM" id="MobiDB-lite"/>
    </source>
</evidence>
<evidence type="ECO:0000313" key="2">
    <source>
        <dbReference type="EMBL" id="MCV9885111.1"/>
    </source>
</evidence>
<feature type="region of interest" description="Disordered" evidence="1">
    <location>
        <begin position="229"/>
        <end position="249"/>
    </location>
</feature>
<evidence type="ECO:0000313" key="3">
    <source>
        <dbReference type="Proteomes" id="UP001526147"/>
    </source>
</evidence>
<name>A0ABT3DF04_9BACI</name>
<sequence>MGFLRDLGKFAGKATGTVIGGAVNVVGDVTGSKFIKEVGDGVKKASEFAGDTVGQIADGAWNTASGMIQDDKSKIDQGLNDMGDSVGRTAKGVYHTAKNTYHSGKSTYEGFRDGDDTKIKQGLRDIGKTVAIGTLAVGVIDLVDGVDSGDPVTNNQNMAEGGTEGTSNAHQVQPHVAQTDVATSADTTEQPGTHHVKPHWVEGHWRDGVWIDGYWRDGDGNTAVNLTESDGGGYLRSDADGNPNNNLNS</sequence>
<gene>
    <name evidence="2" type="ORF">OIH86_05555</name>
</gene>
<dbReference type="Proteomes" id="UP001526147">
    <property type="component" value="Unassembled WGS sequence"/>
</dbReference>
<feature type="region of interest" description="Disordered" evidence="1">
    <location>
        <begin position="151"/>
        <end position="171"/>
    </location>
</feature>
<comment type="caution">
    <text evidence="2">The sequence shown here is derived from an EMBL/GenBank/DDBJ whole genome shotgun (WGS) entry which is preliminary data.</text>
</comment>
<protein>
    <submittedName>
        <fullName evidence="2">Uncharacterized protein</fullName>
    </submittedName>
</protein>